<proteinExistence type="predicted"/>
<evidence type="ECO:0000313" key="1">
    <source>
        <dbReference type="EMBL" id="ONI42576.1"/>
    </source>
</evidence>
<sequence>MDGQELKDIELEIQNTHMKIEKAKNGIDYTMKLYNEYTEKYVLSKYEPRQKAFKNLELNKFNKDTLWIIMGYSLGYGIKKILDYIGEFRNKLIIIEPNEELLNYQMEFEQIDPDKITVFSGMDFDKLTTIFSRNNHQIALRKYCLITDKVYSYFYEKYFKQVNFIFENVRLHEELTYKFFEIRTMEEIEHTISNYNFITNSYSLNDLKQYKNIPAVIVSAGPSLSKNINQLKDFNGLIFVISRTLNAIYNNNIEPDFIFHADSNNVSFDLLKEDACLDYPMICTYHSNYDLMERHKNIKYFVTTLRPMCKALGVELNELSYSISVSSLAISVATYLKCSPIILMGQDLAFTNNEFHDKEAQDEQETQTFKMPDDFIWTKAFDEKFEIKSNNMYLRIKDVIEKFISTHTNIEFINATEGGAYIEGCSHMSLKSVIEKYNPKHKVKIEHVKPSKSNVKIELKDIILELEEVIDLIKSLLDLLTDIATTIKYRNVEDIRINYSKIEDFFDQIQQYTIYPLINILETSAQVQNKSHVTREIFPTNVETIENNSLEEMYVEYFSVVQVLQIDYTLVHDNLEKILESFKIKYRKG</sequence>
<comment type="caution">
    <text evidence="1">The sequence shown here is derived from an EMBL/GenBank/DDBJ whole genome shotgun (WGS) entry which is preliminary data.</text>
</comment>
<keyword evidence="2" id="KW-1185">Reference proteome</keyword>
<accession>A0ACC8XGN3</accession>
<organism evidence="1 2">
    <name type="scientific">Candidatus Epulonipiscium fishelsonii</name>
    <dbReference type="NCBI Taxonomy" id="77094"/>
    <lineage>
        <taxon>Bacteria</taxon>
        <taxon>Bacillati</taxon>
        <taxon>Bacillota</taxon>
        <taxon>Clostridia</taxon>
        <taxon>Lachnospirales</taxon>
        <taxon>Lachnospiraceae</taxon>
        <taxon>Candidatus Epulonipiscium</taxon>
    </lineage>
</organism>
<reference evidence="1" key="1">
    <citation type="submission" date="2016-08" db="EMBL/GenBank/DDBJ databases">
        <authorList>
            <person name="Ngugi D.K."/>
            <person name="Miyake S."/>
            <person name="Stingl U."/>
        </authorList>
    </citation>
    <scope>NUCLEOTIDE SEQUENCE</scope>
    <source>
        <strain evidence="1">SCG-B11WGA-EpuloA1</strain>
    </source>
</reference>
<name>A0ACC8XGN3_9FIRM</name>
<evidence type="ECO:0000313" key="2">
    <source>
        <dbReference type="Proteomes" id="UP000188605"/>
    </source>
</evidence>
<dbReference type="EMBL" id="LJDB01000010">
    <property type="protein sequence ID" value="ONI42576.1"/>
    <property type="molecule type" value="Genomic_DNA"/>
</dbReference>
<protein>
    <submittedName>
        <fullName evidence="1">Uncharacterized protein</fullName>
    </submittedName>
</protein>
<gene>
    <name evidence="1" type="ORF">AN396_14045</name>
</gene>
<dbReference type="Proteomes" id="UP000188605">
    <property type="component" value="Unassembled WGS sequence"/>
</dbReference>